<evidence type="ECO:0000256" key="1">
    <source>
        <dbReference type="SAM" id="MobiDB-lite"/>
    </source>
</evidence>
<dbReference type="RefSeq" id="WP_136853616.1">
    <property type="nucleotide sequence ID" value="NZ_SWCI01000007.1"/>
</dbReference>
<keyword evidence="3" id="KW-1185">Reference proteome</keyword>
<organism evidence="2 3">
    <name type="scientific">Ferrimonas sediminicola</name>
    <dbReference type="NCBI Taxonomy" id="2569538"/>
    <lineage>
        <taxon>Bacteria</taxon>
        <taxon>Pseudomonadati</taxon>
        <taxon>Pseudomonadota</taxon>
        <taxon>Gammaproteobacteria</taxon>
        <taxon>Alteromonadales</taxon>
        <taxon>Ferrimonadaceae</taxon>
        <taxon>Ferrimonas</taxon>
    </lineage>
</organism>
<proteinExistence type="predicted"/>
<evidence type="ECO:0000313" key="3">
    <source>
        <dbReference type="Proteomes" id="UP000305674"/>
    </source>
</evidence>
<feature type="region of interest" description="Disordered" evidence="1">
    <location>
        <begin position="1"/>
        <end position="33"/>
    </location>
</feature>
<comment type="caution">
    <text evidence="2">The sequence shown here is derived from an EMBL/GenBank/DDBJ whole genome shotgun (WGS) entry which is preliminary data.</text>
</comment>
<protein>
    <submittedName>
        <fullName evidence="2">Uncharacterized protein</fullName>
    </submittedName>
</protein>
<name>A0A4U1BCB5_9GAMM</name>
<dbReference type="Proteomes" id="UP000305674">
    <property type="component" value="Unassembled WGS sequence"/>
</dbReference>
<reference evidence="2 3" key="1">
    <citation type="submission" date="2019-04" db="EMBL/GenBank/DDBJ databases">
        <authorList>
            <person name="Hwang J.C."/>
        </authorList>
    </citation>
    <scope>NUCLEOTIDE SEQUENCE [LARGE SCALE GENOMIC DNA]</scope>
    <source>
        <strain evidence="2 3">IMCC35001</strain>
    </source>
</reference>
<dbReference type="EMBL" id="SWCI01000007">
    <property type="protein sequence ID" value="TKB48505.1"/>
    <property type="molecule type" value="Genomic_DNA"/>
</dbReference>
<accession>A0A4U1BCB5</accession>
<gene>
    <name evidence="2" type="ORF">FCL40_12405</name>
</gene>
<sequence length="92" mass="9960">MIHQVGLSSQAPFPAKPQGKGSPEKAKQAEPAVKTAELVVPSDPQGWQAFAAGRTRLIQEHPDSRAISAYMETANQGLRQELQSMMGVDLYV</sequence>
<evidence type="ECO:0000313" key="2">
    <source>
        <dbReference type="EMBL" id="TKB48505.1"/>
    </source>
</evidence>
<dbReference type="AlphaFoldDB" id="A0A4U1BCB5"/>
<dbReference type="OrthoDB" id="6402668at2"/>
<feature type="compositionally biased region" description="Polar residues" evidence="1">
    <location>
        <begin position="1"/>
        <end position="11"/>
    </location>
</feature>